<accession>A0A8C6U6V1</accession>
<dbReference type="Gene3D" id="3.40.50.300">
    <property type="entry name" value="P-loop containing nucleotide triphosphate hydrolases"/>
    <property type="match status" value="4"/>
</dbReference>
<dbReference type="InterPro" id="IPR045058">
    <property type="entry name" value="GIMA/IAN/Toc"/>
</dbReference>
<keyword evidence="3" id="KW-0342">GTP-binding</keyword>
<evidence type="ECO:0000256" key="1">
    <source>
        <dbReference type="ARBA" id="ARBA00008535"/>
    </source>
</evidence>
<name>A0A8C6U6V1_9GOBI</name>
<dbReference type="AlphaFoldDB" id="A0A8C6U6V1"/>
<dbReference type="SUPFAM" id="SSF52540">
    <property type="entry name" value="P-loop containing nucleoside triphosphate hydrolases"/>
    <property type="match status" value="3"/>
</dbReference>
<evidence type="ECO:0000313" key="5">
    <source>
        <dbReference type="Ensembl" id="ENSNMLP00000030597.1"/>
    </source>
</evidence>
<dbReference type="Pfam" id="PF04548">
    <property type="entry name" value="AIG1"/>
    <property type="match status" value="3"/>
</dbReference>
<dbReference type="GO" id="GO:0005525">
    <property type="term" value="F:GTP binding"/>
    <property type="evidence" value="ECO:0007669"/>
    <property type="project" value="UniProtKB-KW"/>
</dbReference>
<evidence type="ECO:0000313" key="6">
    <source>
        <dbReference type="Proteomes" id="UP000694523"/>
    </source>
</evidence>
<feature type="domain" description="AIG1-type G" evidence="4">
    <location>
        <begin position="33"/>
        <end position="255"/>
    </location>
</feature>
<evidence type="ECO:0000256" key="2">
    <source>
        <dbReference type="ARBA" id="ARBA00022741"/>
    </source>
</evidence>
<organism evidence="5 6">
    <name type="scientific">Neogobius melanostomus</name>
    <name type="common">round goby</name>
    <dbReference type="NCBI Taxonomy" id="47308"/>
    <lineage>
        <taxon>Eukaryota</taxon>
        <taxon>Metazoa</taxon>
        <taxon>Chordata</taxon>
        <taxon>Craniata</taxon>
        <taxon>Vertebrata</taxon>
        <taxon>Euteleostomi</taxon>
        <taxon>Actinopterygii</taxon>
        <taxon>Neopterygii</taxon>
        <taxon>Teleostei</taxon>
        <taxon>Neoteleostei</taxon>
        <taxon>Acanthomorphata</taxon>
        <taxon>Gobiaria</taxon>
        <taxon>Gobiiformes</taxon>
        <taxon>Gobioidei</taxon>
        <taxon>Gobiidae</taxon>
        <taxon>Benthophilinae</taxon>
        <taxon>Neogobiini</taxon>
        <taxon>Neogobius</taxon>
    </lineage>
</organism>
<evidence type="ECO:0000259" key="4">
    <source>
        <dbReference type="PROSITE" id="PS51720"/>
    </source>
</evidence>
<dbReference type="Proteomes" id="UP000694523">
    <property type="component" value="Unplaced"/>
</dbReference>
<reference evidence="5" key="1">
    <citation type="submission" date="2025-08" db="UniProtKB">
        <authorList>
            <consortium name="Ensembl"/>
        </authorList>
    </citation>
    <scope>IDENTIFICATION</scope>
</reference>
<dbReference type="InterPro" id="IPR006703">
    <property type="entry name" value="G_AIG1"/>
</dbReference>
<comment type="similarity">
    <text evidence="1">Belongs to the TRAFAC class TrmE-Era-EngA-EngB-Septin-like GTPase superfamily. AIG1/Toc34/Toc159-like paraseptin GTPase family. IAN subfamily.</text>
</comment>
<dbReference type="Ensembl" id="ENSNMLT00000034119.1">
    <property type="protein sequence ID" value="ENSNMLP00000030597.1"/>
    <property type="gene ID" value="ENSNMLG00000019288.1"/>
</dbReference>
<reference evidence="5" key="2">
    <citation type="submission" date="2025-09" db="UniProtKB">
        <authorList>
            <consortium name="Ensembl"/>
        </authorList>
    </citation>
    <scope>IDENTIFICATION</scope>
</reference>
<dbReference type="PANTHER" id="PTHR10903:SF62">
    <property type="entry name" value="GTPASE IMAP FAMILY MEMBER 4-LIKE-RELATED"/>
    <property type="match status" value="1"/>
</dbReference>
<dbReference type="InterPro" id="IPR027417">
    <property type="entry name" value="P-loop_NTPase"/>
</dbReference>
<proteinExistence type="inferred from homology"/>
<keyword evidence="6" id="KW-1185">Reference proteome</keyword>
<evidence type="ECO:0000256" key="3">
    <source>
        <dbReference type="ARBA" id="ARBA00023134"/>
    </source>
</evidence>
<sequence length="547" mass="61916">MQAHRRRSKHQETDSRVGTGRGEALDFLFSSGTNVLQILLLGKTGSGKSSLANTIFGGLAEFNVSHSAGSTTKVCQTKTQTVNGRKLRLIDTPGLFDTDLDNTTLSSEDLKFLIECASGVHAFLILLKVEKYTMHEKQVIESIFKQFTKEALKYTTVVFTHGDQLPDEITIESWKNKYKMLFHKIMNLHQKMMLRANVTRLKSLSRTSFGPNKECDCRKCSWCCGWWSNTGTIECVFNSIRSKYIFSHFIPERRIVLLGKTGAGKSTFGRKLGPELLNSLQKCADGVHAFLLVLKLERYTEHEQAVIEIILKVFFEEALKYTTVVITHGDDLEAGKTINDWANENEALKNLVEKCGGRCHVIDNKHWGKKQDKCRYNKNQIKELLKTIDDTVEKNGGVSFTKRRIVLLGKTGAGKSSLGNTFGQLGEKIGTFDIILKVFSEEALKYTTVVITHGDDLEDGKTIIDWASENEALKNLVEKCGGRCHVFDNKHWGKKQDKCRYNKYQIKELLKTIDETVKKNRGVSFTSKMMRSINTLLECVFKTDLKH</sequence>
<dbReference type="PROSITE" id="PS51720">
    <property type="entry name" value="G_AIG1"/>
    <property type="match status" value="1"/>
</dbReference>
<keyword evidence="2" id="KW-0547">Nucleotide-binding</keyword>
<dbReference type="PANTHER" id="PTHR10903">
    <property type="entry name" value="GTPASE, IMAP FAMILY MEMBER-RELATED"/>
    <property type="match status" value="1"/>
</dbReference>
<protein>
    <recommendedName>
        <fullName evidence="4">AIG1-type G domain-containing protein</fullName>
    </recommendedName>
</protein>